<evidence type="ECO:0000256" key="2">
    <source>
        <dbReference type="ARBA" id="ARBA00022730"/>
    </source>
</evidence>
<dbReference type="InterPro" id="IPR009000">
    <property type="entry name" value="Transl_B-barrel_sf"/>
</dbReference>
<dbReference type="AlphaFoldDB" id="A0A645AHC5"/>
<dbReference type="PANTHER" id="PTHR11229">
    <property type="entry name" value="50S RIBOSOMAL PROTEIN L3"/>
    <property type="match status" value="1"/>
</dbReference>
<keyword evidence="3" id="KW-0694">RNA-binding</keyword>
<dbReference type="FunFam" id="2.40.30.10:FF:000004">
    <property type="entry name" value="50S ribosomal protein L3"/>
    <property type="match status" value="1"/>
</dbReference>
<dbReference type="EMBL" id="VSSQ01013943">
    <property type="protein sequence ID" value="MPM52612.1"/>
    <property type="molecule type" value="Genomic_DNA"/>
</dbReference>
<dbReference type="PROSITE" id="PS00474">
    <property type="entry name" value="RIBOSOMAL_L3"/>
    <property type="match status" value="1"/>
</dbReference>
<organism evidence="6">
    <name type="scientific">bioreactor metagenome</name>
    <dbReference type="NCBI Taxonomy" id="1076179"/>
    <lineage>
        <taxon>unclassified sequences</taxon>
        <taxon>metagenomes</taxon>
        <taxon>ecological metagenomes</taxon>
    </lineage>
</organism>
<proteinExistence type="inferred from homology"/>
<dbReference type="InterPro" id="IPR019926">
    <property type="entry name" value="Ribosomal_uL3_CS"/>
</dbReference>
<dbReference type="NCBIfam" id="TIGR03625">
    <property type="entry name" value="L3_bact"/>
    <property type="match status" value="1"/>
</dbReference>
<dbReference type="PANTHER" id="PTHR11229:SF16">
    <property type="entry name" value="LARGE RIBOSOMAL SUBUNIT PROTEIN UL3C"/>
    <property type="match status" value="1"/>
</dbReference>
<comment type="caution">
    <text evidence="6">The sequence shown here is derived from an EMBL/GenBank/DDBJ whole genome shotgun (WGS) entry which is preliminary data.</text>
</comment>
<evidence type="ECO:0000256" key="3">
    <source>
        <dbReference type="ARBA" id="ARBA00022884"/>
    </source>
</evidence>
<evidence type="ECO:0000256" key="5">
    <source>
        <dbReference type="ARBA" id="ARBA00023274"/>
    </source>
</evidence>
<keyword evidence="2" id="KW-0699">rRNA-binding</keyword>
<dbReference type="GO" id="GO:0019843">
    <property type="term" value="F:rRNA binding"/>
    <property type="evidence" value="ECO:0007669"/>
    <property type="project" value="UniProtKB-KW"/>
</dbReference>
<gene>
    <name evidence="6" type="primary">rplC_28</name>
    <name evidence="6" type="ORF">SDC9_99372</name>
</gene>
<dbReference type="SUPFAM" id="SSF50447">
    <property type="entry name" value="Translation proteins"/>
    <property type="match status" value="1"/>
</dbReference>
<sequence>MISGFIAQKGSMTSIYTEDGKRIAVTRCIAKPLIVTQIKTKDKDGYDAIQLASGSKKSLNQATAKKMAKLKLDIKPSQFKEFNLTTDQIPEIGSSISIDAVFAKDDQIDVTGISKGRGFAGVIKRHGFKKQPILGSSNYVRHPGSIGAQTPGKVVKGKKMPGHMGVKSTTVSGLEVFSVNPETNEILIKGSIPGAINSWLIISKI</sequence>
<protein>
    <submittedName>
        <fullName evidence="6">50S ribosomal protein L3</fullName>
    </submittedName>
</protein>
<dbReference type="GO" id="GO:0005840">
    <property type="term" value="C:ribosome"/>
    <property type="evidence" value="ECO:0007669"/>
    <property type="project" value="UniProtKB-KW"/>
</dbReference>
<dbReference type="InterPro" id="IPR000597">
    <property type="entry name" value="Ribosomal_uL3"/>
</dbReference>
<dbReference type="InterPro" id="IPR019927">
    <property type="entry name" value="Ribosomal_uL3_bac/org-type"/>
</dbReference>
<name>A0A645AHC5_9ZZZZ</name>
<evidence type="ECO:0000313" key="6">
    <source>
        <dbReference type="EMBL" id="MPM52612.1"/>
    </source>
</evidence>
<dbReference type="GO" id="GO:0003735">
    <property type="term" value="F:structural constituent of ribosome"/>
    <property type="evidence" value="ECO:0007669"/>
    <property type="project" value="InterPro"/>
</dbReference>
<keyword evidence="4 6" id="KW-0689">Ribosomal protein</keyword>
<accession>A0A645AHC5</accession>
<dbReference type="GO" id="GO:1990904">
    <property type="term" value="C:ribonucleoprotein complex"/>
    <property type="evidence" value="ECO:0007669"/>
    <property type="project" value="UniProtKB-KW"/>
</dbReference>
<reference evidence="6" key="1">
    <citation type="submission" date="2019-08" db="EMBL/GenBank/DDBJ databases">
        <authorList>
            <person name="Kucharzyk K."/>
            <person name="Murdoch R.W."/>
            <person name="Higgins S."/>
            <person name="Loffler F."/>
        </authorList>
    </citation>
    <scope>NUCLEOTIDE SEQUENCE</scope>
</reference>
<comment type="similarity">
    <text evidence="1">Belongs to the universal ribosomal protein uL3 family.</text>
</comment>
<dbReference type="Gene3D" id="2.40.30.10">
    <property type="entry name" value="Translation factors"/>
    <property type="match status" value="1"/>
</dbReference>
<evidence type="ECO:0000256" key="4">
    <source>
        <dbReference type="ARBA" id="ARBA00022980"/>
    </source>
</evidence>
<dbReference type="Gene3D" id="3.30.160.810">
    <property type="match status" value="1"/>
</dbReference>
<dbReference type="Pfam" id="PF00297">
    <property type="entry name" value="Ribosomal_L3"/>
    <property type="match status" value="1"/>
</dbReference>
<keyword evidence="5" id="KW-0687">Ribonucleoprotein</keyword>
<evidence type="ECO:0000256" key="1">
    <source>
        <dbReference type="ARBA" id="ARBA00006540"/>
    </source>
</evidence>
<dbReference type="GO" id="GO:0006412">
    <property type="term" value="P:translation"/>
    <property type="evidence" value="ECO:0007669"/>
    <property type="project" value="InterPro"/>
</dbReference>